<dbReference type="RefSeq" id="WP_187742917.1">
    <property type="nucleotide sequence ID" value="NZ_CP060825.1"/>
</dbReference>
<sequence>MRKKMTVRLRPLAAAALTLGAAFAMTGLGGGAAVAADTDCPAQEFCLWADPGFTGRFAYSSEPQANVGDYMNDRMTSYWNRTDNWISLYMDDNFEVCLYSVAPGDKVSDMPSWANDATTSFRPGRFCRWTG</sequence>
<keyword evidence="1" id="KW-0732">Signal</keyword>
<proteinExistence type="predicted"/>
<evidence type="ECO:0000256" key="1">
    <source>
        <dbReference type="SAM" id="SignalP"/>
    </source>
</evidence>
<name>A0A7H0HZ87_9ACTN</name>
<evidence type="ECO:0000313" key="3">
    <source>
        <dbReference type="Proteomes" id="UP000516230"/>
    </source>
</evidence>
<dbReference type="AlphaFoldDB" id="A0A7H0HZ87"/>
<dbReference type="EMBL" id="CP060825">
    <property type="protein sequence ID" value="QNP65853.1"/>
    <property type="molecule type" value="Genomic_DNA"/>
</dbReference>
<protein>
    <submittedName>
        <fullName evidence="2">Peptidase inhibitor family I36 protein</fullName>
    </submittedName>
</protein>
<dbReference type="SUPFAM" id="SSF49695">
    <property type="entry name" value="gamma-Crystallin-like"/>
    <property type="match status" value="1"/>
</dbReference>
<organism evidence="2 3">
    <name type="scientific">Streptomyces genisteinicus</name>
    <dbReference type="NCBI Taxonomy" id="2768068"/>
    <lineage>
        <taxon>Bacteria</taxon>
        <taxon>Bacillati</taxon>
        <taxon>Actinomycetota</taxon>
        <taxon>Actinomycetes</taxon>
        <taxon>Kitasatosporales</taxon>
        <taxon>Streptomycetaceae</taxon>
        <taxon>Streptomyces</taxon>
    </lineage>
</organism>
<dbReference type="Proteomes" id="UP000516230">
    <property type="component" value="Chromosome"/>
</dbReference>
<feature type="chain" id="PRO_5028868449" evidence="1">
    <location>
        <begin position="25"/>
        <end position="131"/>
    </location>
</feature>
<evidence type="ECO:0000313" key="2">
    <source>
        <dbReference type="EMBL" id="QNP65853.1"/>
    </source>
</evidence>
<dbReference type="KEGG" id="sgj:IAG43_24950"/>
<dbReference type="Pfam" id="PF03995">
    <property type="entry name" value="Inhibitor_I36"/>
    <property type="match status" value="1"/>
</dbReference>
<feature type="signal peptide" evidence="1">
    <location>
        <begin position="1"/>
        <end position="24"/>
    </location>
</feature>
<dbReference type="Gene3D" id="2.60.20.10">
    <property type="entry name" value="Crystallins"/>
    <property type="match status" value="1"/>
</dbReference>
<accession>A0A7H0HZ87</accession>
<keyword evidence="3" id="KW-1185">Reference proteome</keyword>
<gene>
    <name evidence="2" type="ORF">IAG43_24950</name>
</gene>
<dbReference type="InterPro" id="IPR011024">
    <property type="entry name" value="G_crystallin-like"/>
</dbReference>
<reference evidence="2 3" key="1">
    <citation type="submission" date="2020-08" db="EMBL/GenBank/DDBJ databases">
        <title>A novel species.</title>
        <authorList>
            <person name="Gao J."/>
        </authorList>
    </citation>
    <scope>NUCLEOTIDE SEQUENCE [LARGE SCALE GENOMIC DNA]</scope>
    <source>
        <strain evidence="2 3">CRPJ-33</strain>
    </source>
</reference>